<dbReference type="RefSeq" id="WP_019151700.1">
    <property type="nucleotide sequence ID" value="NZ_CP102252.1"/>
</dbReference>
<gene>
    <name evidence="2" type="ORF">NQ519_07920</name>
</gene>
<name>A0ABY5V287_9BACT</name>
<dbReference type="Proteomes" id="UP001058267">
    <property type="component" value="Chromosome"/>
</dbReference>
<sequence length="1154" mass="124620">MKNNLFRKFLAVFLTGTLLGAVGCKDYDDDINDLKGQIDDLKGKIELKADASALQAITDKLQNVDFSAFVTNAQLDTKLAGYVASSKLAEEVKKLGYKTEKEILDLIGNNTLDQAAIDKLIEAQFTLANIWTKEVQKEVQELIDTEIGKIDTSVSDADLTAIKQEIVKAINDDKEVDGIRKAISEMVGSGFSQYIAEYIADNQAVWAGQVSDAAIAALDAANSELKAKIIGLIPDNGPDYGTTGNAAYLKANDLTTVFAEYDKKITAIWSAIDDLAGRIQSIVFVPTEVGADYDVNFGGSYIAGAKAADNIPLASSPKVKIAFRVAPAALAETLAGQINDGEVAVSFIPEEVKTRAAEAAPVTYEGDVEAEEGKLIFTAVADEALYKELEKAGKTYAVALCLKQEAKKNEDGNGYKYVGFEIVSPYISTTGASEDVKDNFILAKAGEEDKLVAYENAAVYPLVWNSTETITLLNDYQLAYEDGEEILSLEEAAAKYLWDAGVAEKLAFAYTHKNAAYTGNAGDFSNQTQLTVNPAKPLEKANANKPITVKNAAKQSVDNVGNVLEITDDLTITFDKKSVAWLTGIKSQVKIIGDKAAELTEINGVIDWKYATYAAGNTYSFTVTVPADKAMDWEMFNELPASIDAEVAELPEDSKLVLDGQAVPAVTIAPVKMLNAESAQQLTVTVTKWLNGNGEATFTAAPKVGSTETFVNISGKVTFNGLPAFSYEIKNEGAKVGDDYEISFEKVNETFFDKQYFADKAAVATFLNGLTLNYDGVNVAGNDKADPIVLPAEVTLENGATLKLAFDGTNINWEKQPSYTYTVPTGTGKGSIVSDDKAFEIKLTGSYTLTNEIFSLKGNDLYLKPGAAGKNPFIELNAGVKGDAVVLNAIDLKRAYDMTAEAEAAGATVVYTLVKDANDDYKTYETVYAKGDASKWPSISGSSMSWQNFILPSCTVKAELFDKNDKLCATEQFDITLVAPIDFDSWNFFQGSEIILPAAGKEDVTFDIVNKVLAMSADGKEPGEYNEGETTVTVMPVAKDIFENPIYAKSQDDYALSTLATAADGYEFANTNGEVEYSDLKWANNLPVVGVTFDKETGVITATASNESVAATTATIDVTYKYRFAYEPVKDKTGKVTGYEKKPFTKTIKISFKK</sequence>
<keyword evidence="3" id="KW-1185">Reference proteome</keyword>
<feature type="coiled-coil region" evidence="1">
    <location>
        <begin position="24"/>
        <end position="51"/>
    </location>
</feature>
<evidence type="ECO:0000313" key="3">
    <source>
        <dbReference type="Proteomes" id="UP001058267"/>
    </source>
</evidence>
<keyword evidence="1" id="KW-0175">Coiled coil</keyword>
<dbReference type="EMBL" id="CP102252">
    <property type="protein sequence ID" value="UWN63705.1"/>
    <property type="molecule type" value="Genomic_DNA"/>
</dbReference>
<protein>
    <recommendedName>
        <fullName evidence="4">DUF4988 domain-containing protein</fullName>
    </recommendedName>
</protein>
<dbReference type="PROSITE" id="PS51257">
    <property type="entry name" value="PROKAR_LIPOPROTEIN"/>
    <property type="match status" value="1"/>
</dbReference>
<accession>A0ABY5V287</accession>
<evidence type="ECO:0008006" key="4">
    <source>
        <dbReference type="Google" id="ProtNLM"/>
    </source>
</evidence>
<evidence type="ECO:0000256" key="1">
    <source>
        <dbReference type="SAM" id="Coils"/>
    </source>
</evidence>
<organism evidence="2 3">
    <name type="scientific">Alistipes senegalensis JC50</name>
    <dbReference type="NCBI Taxonomy" id="1033732"/>
    <lineage>
        <taxon>Bacteria</taxon>
        <taxon>Pseudomonadati</taxon>
        <taxon>Bacteroidota</taxon>
        <taxon>Bacteroidia</taxon>
        <taxon>Bacteroidales</taxon>
        <taxon>Rikenellaceae</taxon>
        <taxon>Alistipes</taxon>
    </lineage>
</organism>
<proteinExistence type="predicted"/>
<reference evidence="2" key="1">
    <citation type="journal article" date="2022" name="Cell">
        <title>Design, construction, and in vivo augmentation of a complex gut microbiome.</title>
        <authorList>
            <person name="Cheng A.G."/>
            <person name="Ho P.Y."/>
            <person name="Aranda-Diaz A."/>
            <person name="Jain S."/>
            <person name="Yu F.B."/>
            <person name="Meng X."/>
            <person name="Wang M."/>
            <person name="Iakiviak M."/>
            <person name="Nagashima K."/>
            <person name="Zhao A."/>
            <person name="Murugkar P."/>
            <person name="Patil A."/>
            <person name="Atabakhsh K."/>
            <person name="Weakley A."/>
            <person name="Yan J."/>
            <person name="Brumbaugh A.R."/>
            <person name="Higginbottom S."/>
            <person name="Dimas A."/>
            <person name="Shiver A.L."/>
            <person name="Deutschbauer A."/>
            <person name="Neff N."/>
            <person name="Sonnenburg J.L."/>
            <person name="Huang K.C."/>
            <person name="Fischbach M.A."/>
        </authorList>
    </citation>
    <scope>NUCLEOTIDE SEQUENCE</scope>
    <source>
        <strain evidence="2">JC50</strain>
    </source>
</reference>
<evidence type="ECO:0000313" key="2">
    <source>
        <dbReference type="EMBL" id="UWN63705.1"/>
    </source>
</evidence>